<dbReference type="InterPro" id="IPR016032">
    <property type="entry name" value="Sig_transdc_resp-reg_C-effctor"/>
</dbReference>
<dbReference type="InterPro" id="IPR036388">
    <property type="entry name" value="WH-like_DNA-bd_sf"/>
</dbReference>
<dbReference type="EMBL" id="CP042262">
    <property type="protein sequence ID" value="QDY70543.1"/>
    <property type="molecule type" value="Genomic_DNA"/>
</dbReference>
<dbReference type="Proteomes" id="UP000318483">
    <property type="component" value="Plasmid unnamed1"/>
</dbReference>
<accession>A0A5B8IY69</accession>
<dbReference type="GO" id="GO:0003677">
    <property type="term" value="F:DNA binding"/>
    <property type="evidence" value="ECO:0007669"/>
    <property type="project" value="UniProtKB-KW"/>
</dbReference>
<keyword evidence="5" id="KW-0614">Plasmid</keyword>
<evidence type="ECO:0000259" key="4">
    <source>
        <dbReference type="PROSITE" id="PS50043"/>
    </source>
</evidence>
<protein>
    <submittedName>
        <fullName evidence="5">Response regulator transcription factor</fullName>
    </submittedName>
</protein>
<proteinExistence type="predicted"/>
<evidence type="ECO:0000313" key="6">
    <source>
        <dbReference type="Proteomes" id="UP000318483"/>
    </source>
</evidence>
<reference evidence="5 6" key="1">
    <citation type="submission" date="2019-07" db="EMBL/GenBank/DDBJ databases">
        <title>Litoreibacter alkalisoli sp. nov., isolated from saline-alkaline soil.</title>
        <authorList>
            <person name="Wang S."/>
            <person name="Xu L."/>
            <person name="Xing Y.-T."/>
            <person name="Sun J.-Q."/>
        </authorList>
    </citation>
    <scope>NUCLEOTIDE SEQUENCE [LARGE SCALE GENOMIC DNA]</scope>
    <source>
        <strain evidence="5 6">LN3S51</strain>
        <plasmid evidence="5 6">unnamed1</plasmid>
    </source>
</reference>
<keyword evidence="1" id="KW-0805">Transcription regulation</keyword>
<dbReference type="SUPFAM" id="SSF46894">
    <property type="entry name" value="C-terminal effector domain of the bipartite response regulators"/>
    <property type="match status" value="1"/>
</dbReference>
<dbReference type="InterPro" id="IPR000792">
    <property type="entry name" value="Tscrpt_reg_LuxR_C"/>
</dbReference>
<dbReference type="GO" id="GO:0006355">
    <property type="term" value="P:regulation of DNA-templated transcription"/>
    <property type="evidence" value="ECO:0007669"/>
    <property type="project" value="InterPro"/>
</dbReference>
<evidence type="ECO:0000313" key="5">
    <source>
        <dbReference type="EMBL" id="QDY70543.1"/>
    </source>
</evidence>
<sequence>MSAPFPIPSLVQRVQAAKERLVLLNALPGTGRTTLLRCYQRAVPGVQRHIHDLDVGANTKLAPADEDLLVAGRPDQIQGLDRLRVYGEVLEIGNAEFFLTREQAIAFDQSAGWPALDAFFAREGATRRSAVRYLAEALTSYPAIVRDMLHALSRAGSGIPRDRLIPDERDLTTWLGPVCAIENDHIRIATPGLAELLREASEAWPVSSRHAVLLGRVLDPAEGIVAAVRSGRRDLARSMLCDEGGLFFMHLHGRAAGQKVLDAFRLDPHPDVIGLAFLVSAKMGDTERAAHLLAEAAGARYLDLSETPEGWEQTAPQLLFCRLMYAIYRSGNVRQHIFSEASNVLARLPADDHLLRGGIYNAVLELHIRAERFVEAAEAASRSLAHYQQANAPYLEFFIHLHRAIIQVRTGFPARAEEHLQHAKAALAKTPFETPQDQRFISLLNAVAVYERGDAEPMSEFSLSTFRDFTYGELWPSLAELAVAIGGDALLQLHGKDIAMRFVEGWNLQSWRTRRFQLLIEQRQVAVLQGARRWRDARLRLDAMAARIGRVWMESAVHNLYDLRTPEDILQAMLWLRQQCFEHPRDKDLPDRLAALEKNPATSERQRICLRIWQTWVARRQGHVVRARQYLLDVLLHCDRRHCVAPILEERVFVLPLLEDARMMTAELRDAPVPRNMRRGALAAFGTGPLSRQEWRELLLLAEGCSNKAIAREMELSVPTVKFHLKNLYRKLDAQNRKDAVERARVRGFIAT</sequence>
<evidence type="ECO:0000256" key="3">
    <source>
        <dbReference type="ARBA" id="ARBA00023163"/>
    </source>
</evidence>
<name>A0A5B8IY69_9RHOB</name>
<dbReference type="PANTHER" id="PTHR44688:SF25">
    <property type="entry name" value="HTH LUXR-TYPE DOMAIN-CONTAINING PROTEIN"/>
    <property type="match status" value="1"/>
</dbReference>
<keyword evidence="6" id="KW-1185">Reference proteome</keyword>
<dbReference type="PRINTS" id="PR00038">
    <property type="entry name" value="HTHLUXR"/>
</dbReference>
<organism evidence="5 6">
    <name type="scientific">Qingshengfaniella alkalisoli</name>
    <dbReference type="NCBI Taxonomy" id="2599296"/>
    <lineage>
        <taxon>Bacteria</taxon>
        <taxon>Pseudomonadati</taxon>
        <taxon>Pseudomonadota</taxon>
        <taxon>Alphaproteobacteria</taxon>
        <taxon>Rhodobacterales</taxon>
        <taxon>Paracoccaceae</taxon>
        <taxon>Qingshengfaniella</taxon>
    </lineage>
</organism>
<dbReference type="CDD" id="cd06170">
    <property type="entry name" value="LuxR_C_like"/>
    <property type="match status" value="1"/>
</dbReference>
<dbReference type="KEGG" id="lit:FPZ52_12635"/>
<dbReference type="Pfam" id="PF00196">
    <property type="entry name" value="GerE"/>
    <property type="match status" value="1"/>
</dbReference>
<dbReference type="Gene3D" id="1.10.10.10">
    <property type="entry name" value="Winged helix-like DNA-binding domain superfamily/Winged helix DNA-binding domain"/>
    <property type="match status" value="1"/>
</dbReference>
<dbReference type="OrthoDB" id="8337506at2"/>
<keyword evidence="3" id="KW-0804">Transcription</keyword>
<gene>
    <name evidence="5" type="ORF">FPZ52_12635</name>
</gene>
<dbReference type="PANTHER" id="PTHR44688">
    <property type="entry name" value="DNA-BINDING TRANSCRIPTIONAL ACTIVATOR DEVR_DOSR"/>
    <property type="match status" value="1"/>
</dbReference>
<dbReference type="PROSITE" id="PS50043">
    <property type="entry name" value="HTH_LUXR_2"/>
    <property type="match status" value="1"/>
</dbReference>
<keyword evidence="2" id="KW-0238">DNA-binding</keyword>
<evidence type="ECO:0000256" key="1">
    <source>
        <dbReference type="ARBA" id="ARBA00023015"/>
    </source>
</evidence>
<dbReference type="RefSeq" id="WP_146365961.1">
    <property type="nucleotide sequence ID" value="NZ_CP042262.1"/>
</dbReference>
<geneLocation type="plasmid" evidence="5 6">
    <name>unnamed1</name>
</geneLocation>
<dbReference type="SMART" id="SM00421">
    <property type="entry name" value="HTH_LUXR"/>
    <property type="match status" value="1"/>
</dbReference>
<dbReference type="AlphaFoldDB" id="A0A5B8IY69"/>
<dbReference type="PROSITE" id="PS00622">
    <property type="entry name" value="HTH_LUXR_1"/>
    <property type="match status" value="1"/>
</dbReference>
<feature type="domain" description="HTH luxR-type" evidence="4">
    <location>
        <begin position="683"/>
        <end position="748"/>
    </location>
</feature>
<evidence type="ECO:0000256" key="2">
    <source>
        <dbReference type="ARBA" id="ARBA00023125"/>
    </source>
</evidence>